<sequence>MQQSMQITAFIVLQRVSFSNVKSIHVAGLIRSRPDKQGGMFKMEMDDRRCKARYPQFLRPWPNLIIGNTTTPLLQTVAIATKLPDSWPLKKLTKTAGSSILGGHISLCSF</sequence>
<name>A0ABV0XP15_9TELE</name>
<dbReference type="EMBL" id="JAHRIP010009891">
    <property type="protein sequence ID" value="MEQ2283209.1"/>
    <property type="molecule type" value="Genomic_DNA"/>
</dbReference>
<keyword evidence="2" id="KW-1185">Reference proteome</keyword>
<accession>A0ABV0XP15</accession>
<reference evidence="1 2" key="1">
    <citation type="submission" date="2021-06" db="EMBL/GenBank/DDBJ databases">
        <authorList>
            <person name="Palmer J.M."/>
        </authorList>
    </citation>
    <scope>NUCLEOTIDE SEQUENCE [LARGE SCALE GENOMIC DNA]</scope>
    <source>
        <strain evidence="1 2">AS_MEX2019</strain>
        <tissue evidence="1">Muscle</tissue>
    </source>
</reference>
<protein>
    <submittedName>
        <fullName evidence="1">Uncharacterized protein</fullName>
    </submittedName>
</protein>
<dbReference type="Proteomes" id="UP001469553">
    <property type="component" value="Unassembled WGS sequence"/>
</dbReference>
<gene>
    <name evidence="1" type="ORF">AMECASPLE_008916</name>
</gene>
<comment type="caution">
    <text evidence="1">The sequence shown here is derived from an EMBL/GenBank/DDBJ whole genome shotgun (WGS) entry which is preliminary data.</text>
</comment>
<evidence type="ECO:0000313" key="1">
    <source>
        <dbReference type="EMBL" id="MEQ2283209.1"/>
    </source>
</evidence>
<evidence type="ECO:0000313" key="2">
    <source>
        <dbReference type="Proteomes" id="UP001469553"/>
    </source>
</evidence>
<proteinExistence type="predicted"/>
<organism evidence="1 2">
    <name type="scientific">Ameca splendens</name>
    <dbReference type="NCBI Taxonomy" id="208324"/>
    <lineage>
        <taxon>Eukaryota</taxon>
        <taxon>Metazoa</taxon>
        <taxon>Chordata</taxon>
        <taxon>Craniata</taxon>
        <taxon>Vertebrata</taxon>
        <taxon>Euteleostomi</taxon>
        <taxon>Actinopterygii</taxon>
        <taxon>Neopterygii</taxon>
        <taxon>Teleostei</taxon>
        <taxon>Neoteleostei</taxon>
        <taxon>Acanthomorphata</taxon>
        <taxon>Ovalentaria</taxon>
        <taxon>Atherinomorphae</taxon>
        <taxon>Cyprinodontiformes</taxon>
        <taxon>Goodeidae</taxon>
        <taxon>Ameca</taxon>
    </lineage>
</organism>